<feature type="transmembrane region" description="Helical" evidence="9">
    <location>
        <begin position="127"/>
        <end position="157"/>
    </location>
</feature>
<keyword evidence="9" id="KW-0997">Cell inner membrane</keyword>
<dbReference type="AlphaFoldDB" id="A0A5E6U910"/>
<comment type="similarity">
    <text evidence="1 9 10">Belongs to the peptidase A8 family.</text>
</comment>
<reference evidence="11 13" key="2">
    <citation type="submission" date="2024-03" db="EMBL/GenBank/DDBJ databases">
        <authorList>
            <person name="Alaster D. Moffat"/>
            <person name="Govind Chandra"/>
            <person name="Andrew W. Truman"/>
        </authorList>
    </citation>
    <scope>NUCLEOTIDE SEQUENCE [LARGE SCALE GENOMIC DNA]</scope>
    <source>
        <strain evidence="11">PS652</strain>
    </source>
</reference>
<dbReference type="EMBL" id="CABVHG010000017">
    <property type="protein sequence ID" value="VVM96628.1"/>
    <property type="molecule type" value="Genomic_DNA"/>
</dbReference>
<evidence type="ECO:0000256" key="9">
    <source>
        <dbReference type="HAMAP-Rule" id="MF_00161"/>
    </source>
</evidence>
<organism evidence="12">
    <name type="scientific">Pseudomonas fluorescens</name>
    <dbReference type="NCBI Taxonomy" id="294"/>
    <lineage>
        <taxon>Bacteria</taxon>
        <taxon>Pseudomonadati</taxon>
        <taxon>Pseudomonadota</taxon>
        <taxon>Gammaproteobacteria</taxon>
        <taxon>Pseudomonadales</taxon>
        <taxon>Pseudomonadaceae</taxon>
        <taxon>Pseudomonas</taxon>
    </lineage>
</organism>
<dbReference type="PRINTS" id="PR00781">
    <property type="entry name" value="LIPOSIGPTASE"/>
</dbReference>
<comment type="catalytic activity">
    <reaction evidence="9">
        <text>Release of signal peptides from bacterial membrane prolipoproteins. Hydrolyzes -Xaa-Yaa-Zaa-|-(S,diacylglyceryl)Cys-, in which Xaa is hydrophobic (preferably Leu), and Yaa (Ala or Ser) and Zaa (Gly or Ala) have small, neutral side chains.</text>
        <dbReference type="EC" id="3.4.23.36"/>
    </reaction>
</comment>
<dbReference type="EMBL" id="OZ024668">
    <property type="protein sequence ID" value="CAK9889827.1"/>
    <property type="molecule type" value="Genomic_DNA"/>
</dbReference>
<dbReference type="GO" id="GO:0004190">
    <property type="term" value="F:aspartic-type endopeptidase activity"/>
    <property type="evidence" value="ECO:0007669"/>
    <property type="project" value="UniProtKB-UniRule"/>
</dbReference>
<keyword evidence="2 9" id="KW-1003">Cell membrane</keyword>
<comment type="caution">
    <text evidence="9">Lacks conserved residue(s) required for the propagation of feature annotation.</text>
</comment>
<dbReference type="HAMAP" id="MF_00161">
    <property type="entry name" value="LspA"/>
    <property type="match status" value="1"/>
</dbReference>
<accession>A0A5E6U910</accession>
<keyword evidence="7 9" id="KW-1133">Transmembrane helix</keyword>
<keyword evidence="8 9" id="KW-0472">Membrane</keyword>
<dbReference type="PANTHER" id="PTHR33695:SF1">
    <property type="entry name" value="LIPOPROTEIN SIGNAL PEPTIDASE"/>
    <property type="match status" value="1"/>
</dbReference>
<evidence type="ECO:0000313" key="11">
    <source>
        <dbReference type="EMBL" id="CAK9889827.1"/>
    </source>
</evidence>
<feature type="transmembrane region" description="Helical" evidence="9">
    <location>
        <begin position="45"/>
        <end position="65"/>
    </location>
</feature>
<evidence type="ECO:0000256" key="2">
    <source>
        <dbReference type="ARBA" id="ARBA00022475"/>
    </source>
</evidence>
<dbReference type="RefSeq" id="WP_038995791.1">
    <property type="nucleotide sequence ID" value="NZ_OZ024668.1"/>
</dbReference>
<proteinExistence type="inferred from homology"/>
<dbReference type="Proteomes" id="UP000326595">
    <property type="component" value="Chromosome"/>
</dbReference>
<name>A0A5E6U910_PSEFL</name>
<keyword evidence="4 9" id="KW-0812">Transmembrane</keyword>
<comment type="function">
    <text evidence="9">This protein specifically catalyzes the removal of signal peptides from prolipoproteins.</text>
</comment>
<evidence type="ECO:0000256" key="4">
    <source>
        <dbReference type="ARBA" id="ARBA00022692"/>
    </source>
</evidence>
<evidence type="ECO:0000256" key="3">
    <source>
        <dbReference type="ARBA" id="ARBA00022670"/>
    </source>
</evidence>
<dbReference type="Pfam" id="PF01252">
    <property type="entry name" value="Peptidase_A8"/>
    <property type="match status" value="1"/>
</dbReference>
<gene>
    <name evidence="12" type="primary">lspA_2</name>
    <name evidence="9" type="synonym">lspA</name>
    <name evidence="11" type="ORF">PS652_02659</name>
    <name evidence="12" type="ORF">PS652_03070</name>
</gene>
<comment type="subcellular location">
    <subcellularLocation>
        <location evidence="9">Cell inner membrane</location>
        <topology evidence="9">Multi-pass membrane protein</topology>
    </subcellularLocation>
</comment>
<keyword evidence="12" id="KW-0449">Lipoprotein</keyword>
<feature type="transmembrane region" description="Helical" evidence="9">
    <location>
        <begin position="72"/>
        <end position="90"/>
    </location>
</feature>
<feature type="active site" evidence="9">
    <location>
        <position position="144"/>
    </location>
</feature>
<dbReference type="PANTHER" id="PTHR33695">
    <property type="entry name" value="LIPOPROTEIN SIGNAL PEPTIDASE"/>
    <property type="match status" value="1"/>
</dbReference>
<evidence type="ECO:0000256" key="7">
    <source>
        <dbReference type="ARBA" id="ARBA00022989"/>
    </source>
</evidence>
<sequence length="165" mass="17838">MELIMRSRLFVVLIGLGFIAVDQWVKLQALITLQSESFKLGGRFAWLDIALSLNPGAFLSLGAGLAPGVKQLIFIVGVAVVVGWATWWSLARWTSAPARAAAVYFIALGGASNLIDRVFREGHVVDYMVLNVGTVHTGVFNIADVAIMVGAGVLLWVELRKSREA</sequence>
<feature type="active site" evidence="9">
    <location>
        <position position="126"/>
    </location>
</feature>
<keyword evidence="5 9" id="KW-0064">Aspartyl protease</keyword>
<reference evidence="12" key="1">
    <citation type="submission" date="2019-09" db="EMBL/GenBank/DDBJ databases">
        <authorList>
            <person name="Chandra G."/>
            <person name="Truman W A."/>
        </authorList>
    </citation>
    <scope>NUCLEOTIDE SEQUENCE [LARGE SCALE GENOMIC DNA]</scope>
    <source>
        <strain evidence="12">PS652</strain>
    </source>
</reference>
<dbReference type="EC" id="3.4.23.36" evidence="9"/>
<dbReference type="GO" id="GO:0005886">
    <property type="term" value="C:plasma membrane"/>
    <property type="evidence" value="ECO:0007669"/>
    <property type="project" value="UniProtKB-SubCell"/>
</dbReference>
<evidence type="ECO:0000313" key="12">
    <source>
        <dbReference type="EMBL" id="VVM96628.1"/>
    </source>
</evidence>
<dbReference type="UniPathway" id="UPA00665"/>
<keyword evidence="3 9" id="KW-0645">Protease</keyword>
<protein>
    <recommendedName>
        <fullName evidence="9">Lipoprotein signal peptidase</fullName>
        <ecNumber evidence="9">3.4.23.36</ecNumber>
    </recommendedName>
    <alternativeName>
        <fullName evidence="9">Prolipoprotein signal peptidase</fullName>
    </alternativeName>
    <alternativeName>
        <fullName evidence="9">Signal peptidase II</fullName>
        <shortName evidence="9">SPase II</shortName>
    </alternativeName>
</protein>
<evidence type="ECO:0000256" key="6">
    <source>
        <dbReference type="ARBA" id="ARBA00022801"/>
    </source>
</evidence>
<evidence type="ECO:0000256" key="5">
    <source>
        <dbReference type="ARBA" id="ARBA00022750"/>
    </source>
</evidence>
<keyword evidence="6 9" id="KW-0378">Hydrolase</keyword>
<evidence type="ECO:0000256" key="10">
    <source>
        <dbReference type="RuleBase" id="RU004181"/>
    </source>
</evidence>
<evidence type="ECO:0000313" key="13">
    <source>
        <dbReference type="Proteomes" id="UP000326595"/>
    </source>
</evidence>
<comment type="pathway">
    <text evidence="9">Protein modification; lipoprotein biosynthesis (signal peptide cleavage).</text>
</comment>
<evidence type="ECO:0000256" key="1">
    <source>
        <dbReference type="ARBA" id="ARBA00006139"/>
    </source>
</evidence>
<dbReference type="GO" id="GO:0006508">
    <property type="term" value="P:proteolysis"/>
    <property type="evidence" value="ECO:0007669"/>
    <property type="project" value="UniProtKB-KW"/>
</dbReference>
<dbReference type="InterPro" id="IPR001872">
    <property type="entry name" value="Peptidase_A8"/>
</dbReference>
<evidence type="ECO:0000256" key="8">
    <source>
        <dbReference type="ARBA" id="ARBA00023136"/>
    </source>
</evidence>